<proteinExistence type="inferred from homology"/>
<dbReference type="PROSITE" id="PS51257">
    <property type="entry name" value="PROKAR_LIPOPROTEIN"/>
    <property type="match status" value="1"/>
</dbReference>
<dbReference type="Gene3D" id="3.40.190.10">
    <property type="entry name" value="Periplasmic binding protein-like II"/>
    <property type="match status" value="1"/>
</dbReference>
<sequence length="437" mass="48816">MKVNRWLSSAMLLATVLYAVTGCSKGEETSSVSTVPTTEEAPPSSSEPVTLIMYQVGSGIEDNEFKEIIADPVKKKYPNITVELQRLQQGTTLESAVAAQQYPDLIFAGILDVNRLKDLGLVTDLNPYIKKYKYDLSQLQTSTTDMVAKYSDKGEMLAMPFTLGFPIMYYNKDIFDKLAVPYPKDGMSWEETIALAKRVTVNDNGTQYQGFDNGVAFARLSLSMLQDKYDAKREKAQLTTPGWARVLNYFKEWRSIPGNSEPGTLKMFQEGKLAMKADYNGALAQFEDMAKKGDPLNWDMVTQPTFSDQPYVVDTPLQILLMSGTSKHKDEVFKVFEVVTGKESQLNLSKNARPSVLKDAEVQKVFGQNFQSLKGKNIAAPFKYKYSPINVASRYDDIINKYINSASTQVVKGVDVNTALREAEEAANKEIQSMLVK</sequence>
<evidence type="ECO:0000256" key="2">
    <source>
        <dbReference type="SAM" id="MobiDB-lite"/>
    </source>
</evidence>
<comment type="caution">
    <text evidence="4">The sequence shown here is derived from an EMBL/GenBank/DDBJ whole genome shotgun (WGS) entry which is preliminary data.</text>
</comment>
<gene>
    <name evidence="4" type="ORF">FPZ49_04525</name>
</gene>
<keyword evidence="5" id="KW-1185">Reference proteome</keyword>
<dbReference type="PANTHER" id="PTHR43649:SF31">
    <property type="entry name" value="SN-GLYCEROL-3-PHOSPHATE-BINDING PERIPLASMIC PROTEIN UGPB"/>
    <property type="match status" value="1"/>
</dbReference>
<dbReference type="AlphaFoldDB" id="A0A559KG51"/>
<feature type="chain" id="PRO_5039411585" evidence="3">
    <location>
        <begin position="20"/>
        <end position="437"/>
    </location>
</feature>
<dbReference type="EMBL" id="VNJI01000004">
    <property type="protein sequence ID" value="TVY11110.1"/>
    <property type="molecule type" value="Genomic_DNA"/>
</dbReference>
<dbReference type="RefSeq" id="WP_144843803.1">
    <property type="nucleotide sequence ID" value="NZ_VNJI01000004.1"/>
</dbReference>
<evidence type="ECO:0000256" key="1">
    <source>
        <dbReference type="ARBA" id="ARBA00008520"/>
    </source>
</evidence>
<dbReference type="OrthoDB" id="9782846at2"/>
<feature type="compositionally biased region" description="Low complexity" evidence="2">
    <location>
        <begin position="29"/>
        <end position="40"/>
    </location>
</feature>
<dbReference type="SUPFAM" id="SSF53850">
    <property type="entry name" value="Periplasmic binding protein-like II"/>
    <property type="match status" value="1"/>
</dbReference>
<feature type="region of interest" description="Disordered" evidence="2">
    <location>
        <begin position="27"/>
        <end position="47"/>
    </location>
</feature>
<evidence type="ECO:0000313" key="5">
    <source>
        <dbReference type="Proteomes" id="UP000317036"/>
    </source>
</evidence>
<feature type="signal peptide" evidence="3">
    <location>
        <begin position="1"/>
        <end position="19"/>
    </location>
</feature>
<evidence type="ECO:0000313" key="4">
    <source>
        <dbReference type="EMBL" id="TVY11110.1"/>
    </source>
</evidence>
<protein>
    <submittedName>
        <fullName evidence="4">Extracellular solute-binding protein</fullName>
    </submittedName>
</protein>
<organism evidence="4 5">
    <name type="scientific">Paenibacillus cremeus</name>
    <dbReference type="NCBI Taxonomy" id="2163881"/>
    <lineage>
        <taxon>Bacteria</taxon>
        <taxon>Bacillati</taxon>
        <taxon>Bacillota</taxon>
        <taxon>Bacilli</taxon>
        <taxon>Bacillales</taxon>
        <taxon>Paenibacillaceae</taxon>
        <taxon>Paenibacillus</taxon>
    </lineage>
</organism>
<evidence type="ECO:0000256" key="3">
    <source>
        <dbReference type="SAM" id="SignalP"/>
    </source>
</evidence>
<accession>A0A559KG51</accession>
<dbReference type="InterPro" id="IPR050490">
    <property type="entry name" value="Bact_solute-bd_prot1"/>
</dbReference>
<keyword evidence="3" id="KW-0732">Signal</keyword>
<dbReference type="PANTHER" id="PTHR43649">
    <property type="entry name" value="ARABINOSE-BINDING PROTEIN-RELATED"/>
    <property type="match status" value="1"/>
</dbReference>
<name>A0A559KG51_9BACL</name>
<reference evidence="4 5" key="1">
    <citation type="submission" date="2019-07" db="EMBL/GenBank/DDBJ databases">
        <authorList>
            <person name="Kim J."/>
        </authorList>
    </citation>
    <scope>NUCLEOTIDE SEQUENCE [LARGE SCALE GENOMIC DNA]</scope>
    <source>
        <strain evidence="4 5">JC52</strain>
    </source>
</reference>
<comment type="similarity">
    <text evidence="1">Belongs to the bacterial solute-binding protein 1 family.</text>
</comment>
<dbReference type="Proteomes" id="UP000317036">
    <property type="component" value="Unassembled WGS sequence"/>
</dbReference>